<gene>
    <name evidence="4" type="ORF">RSSM_05133</name>
</gene>
<evidence type="ECO:0000256" key="1">
    <source>
        <dbReference type="SAM" id="MobiDB-lite"/>
    </source>
</evidence>
<keyword evidence="5" id="KW-1185">Reference proteome</keyword>
<dbReference type="PATRIC" id="fig|1263870.3.peg.5426"/>
<dbReference type="Proteomes" id="UP000011885">
    <property type="component" value="Unassembled WGS sequence"/>
</dbReference>
<evidence type="ECO:0000313" key="4">
    <source>
        <dbReference type="EMBL" id="EMI53429.1"/>
    </source>
</evidence>
<evidence type="ECO:0000259" key="3">
    <source>
        <dbReference type="Pfam" id="PF20042"/>
    </source>
</evidence>
<dbReference type="InterPro" id="IPR004291">
    <property type="entry name" value="Transposase_IS66_central"/>
</dbReference>
<accession>M5TWL6</accession>
<comment type="caution">
    <text evidence="4">The sequence shown here is derived from an EMBL/GenBank/DDBJ whole genome shotgun (WGS) entry which is preliminary data.</text>
</comment>
<evidence type="ECO:0000313" key="5">
    <source>
        <dbReference type="Proteomes" id="UP000011885"/>
    </source>
</evidence>
<evidence type="ECO:0000259" key="2">
    <source>
        <dbReference type="Pfam" id="PF03050"/>
    </source>
</evidence>
<dbReference type="InterPro" id="IPR052344">
    <property type="entry name" value="Transposase-related"/>
</dbReference>
<feature type="domain" description="DUF6444" evidence="3">
    <location>
        <begin position="20"/>
        <end position="85"/>
    </location>
</feature>
<dbReference type="AlphaFoldDB" id="M5TWL6"/>
<protein>
    <submittedName>
        <fullName evidence="4">Transposase, unclassified family protein</fullName>
    </submittedName>
</protein>
<dbReference type="PANTHER" id="PTHR33678">
    <property type="entry name" value="BLL1576 PROTEIN"/>
    <property type="match status" value="1"/>
</dbReference>
<reference evidence="4 5" key="1">
    <citation type="journal article" date="2013" name="Mar. Genomics">
        <title>Expression of sulfatases in Rhodopirellula baltica and the diversity of sulfatases in the genus Rhodopirellula.</title>
        <authorList>
            <person name="Wegner C.E."/>
            <person name="Richter-Heitmann T."/>
            <person name="Klindworth A."/>
            <person name="Klockow C."/>
            <person name="Richter M."/>
            <person name="Achstetter T."/>
            <person name="Glockner F.O."/>
            <person name="Harder J."/>
        </authorList>
    </citation>
    <scope>NUCLEOTIDE SEQUENCE [LARGE SCALE GENOMIC DNA]</scope>
    <source>
        <strain evidence="4 5">SM41</strain>
    </source>
</reference>
<proteinExistence type="predicted"/>
<dbReference type="PANTHER" id="PTHR33678:SF2">
    <property type="match status" value="1"/>
</dbReference>
<organism evidence="4 5">
    <name type="scientific">Rhodopirellula sallentina SM41</name>
    <dbReference type="NCBI Taxonomy" id="1263870"/>
    <lineage>
        <taxon>Bacteria</taxon>
        <taxon>Pseudomonadati</taxon>
        <taxon>Planctomycetota</taxon>
        <taxon>Planctomycetia</taxon>
        <taxon>Pirellulales</taxon>
        <taxon>Pirellulaceae</taxon>
        <taxon>Rhodopirellula</taxon>
    </lineage>
</organism>
<dbReference type="NCBIfam" id="NF033517">
    <property type="entry name" value="transpos_IS66"/>
    <property type="match status" value="1"/>
</dbReference>
<feature type="compositionally biased region" description="Basic residues" evidence="1">
    <location>
        <begin position="60"/>
        <end position="84"/>
    </location>
</feature>
<feature type="region of interest" description="Disordered" evidence="1">
    <location>
        <begin position="41"/>
        <end position="87"/>
    </location>
</feature>
<feature type="domain" description="Transposase IS66 central" evidence="2">
    <location>
        <begin position="183"/>
        <end position="426"/>
    </location>
</feature>
<name>M5TWL6_9BACT</name>
<dbReference type="EMBL" id="ANOH01000355">
    <property type="protein sequence ID" value="EMI53429.1"/>
    <property type="molecule type" value="Genomic_DNA"/>
</dbReference>
<dbReference type="InterPro" id="IPR045618">
    <property type="entry name" value="DUF6444"/>
</dbReference>
<dbReference type="Pfam" id="PF03050">
    <property type="entry name" value="DDE_Tnp_IS66"/>
    <property type="match status" value="1"/>
</dbReference>
<sequence length="477" mass="54006">MSKIPPELEAEMTPAVKAFVLALFDRLDKVEAKLAKAEAKIQKLTPRNSSVPPSTEHPHAKPKRKSLPGKKRKQGGQKGHKRHSRDLVPSEDCTHIIPCVPEGCRRCGGDLQADNTPPARHQVWDLPQIQPIIDEYQLFRGHCRCCGITTQAGLPRGVPSGQCGPRLAAFTGLLMGHFRQSKRRASSFLGDLLNIPCSAAWTVKIQNLVSDSIAIPYEELRGNLADQKQLYVDESPTKEKRQKAWLWVAVAPMFTVFGIFGDRSRQSLVSLVGDYQGIILNCDRAKMYLDGKRLQWCWAHLKRDFQKLIDSSDGKVKRMGNDLMREHRKLFECWRQYQSGEIQWRTFQNKVIPIREEVRVLLLRGRFSGNAKLIGFCNELYDRREHLWTFTRVKGIEPTNNTAERALRPAVIYRKLSFGTQSAAGSRYLERLLTVSETCRLQNRNAYEYLVDAMNAKFAGNVAPSLMPALKQTAAAA</sequence>
<dbReference type="RefSeq" id="WP_008685111.1">
    <property type="nucleotide sequence ID" value="NZ_ANOH01000355.1"/>
</dbReference>
<dbReference type="OrthoDB" id="8241751at2"/>
<dbReference type="Pfam" id="PF20042">
    <property type="entry name" value="DUF6444"/>
    <property type="match status" value="1"/>
</dbReference>